<keyword evidence="4 14" id="KW-1134">Transmembrane beta strand</keyword>
<evidence type="ECO:0000256" key="8">
    <source>
        <dbReference type="ARBA" id="ARBA00023004"/>
    </source>
</evidence>
<keyword evidence="5" id="KW-0410">Iron transport</keyword>
<dbReference type="InterPro" id="IPR039426">
    <property type="entry name" value="TonB-dep_rcpt-like"/>
</dbReference>
<dbReference type="PANTHER" id="PTHR32552:SF68">
    <property type="entry name" value="FERRICHROME OUTER MEMBRANE TRANSPORTER_PHAGE RECEPTOR"/>
    <property type="match status" value="1"/>
</dbReference>
<keyword evidence="7 16" id="KW-0732">Signal</keyword>
<dbReference type="Pfam" id="PF00593">
    <property type="entry name" value="TonB_dep_Rec_b-barrel"/>
    <property type="match status" value="1"/>
</dbReference>
<dbReference type="AlphaFoldDB" id="A0AA41W8K8"/>
<evidence type="ECO:0000256" key="15">
    <source>
        <dbReference type="RuleBase" id="RU003357"/>
    </source>
</evidence>
<keyword evidence="13 14" id="KW-0998">Cell outer membrane</keyword>
<dbReference type="GO" id="GO:0015891">
    <property type="term" value="P:siderophore transport"/>
    <property type="evidence" value="ECO:0007669"/>
    <property type="project" value="InterPro"/>
</dbReference>
<dbReference type="PANTHER" id="PTHR32552">
    <property type="entry name" value="FERRICHROME IRON RECEPTOR-RELATED"/>
    <property type="match status" value="1"/>
</dbReference>
<feature type="domain" description="TonB-dependent receptor plug" evidence="18">
    <location>
        <begin position="62"/>
        <end position="160"/>
    </location>
</feature>
<dbReference type="Pfam" id="PF07715">
    <property type="entry name" value="Plug"/>
    <property type="match status" value="1"/>
</dbReference>
<dbReference type="RefSeq" id="WP_251262766.1">
    <property type="nucleotide sequence ID" value="NZ_JAMQGP010000010.1"/>
</dbReference>
<keyword evidence="12 19" id="KW-0675">Receptor</keyword>
<evidence type="ECO:0000256" key="6">
    <source>
        <dbReference type="ARBA" id="ARBA00022692"/>
    </source>
</evidence>
<proteinExistence type="inferred from homology"/>
<keyword evidence="6 14" id="KW-0812">Transmembrane</keyword>
<dbReference type="NCBIfam" id="TIGR01783">
    <property type="entry name" value="TonB-siderophor"/>
    <property type="match status" value="1"/>
</dbReference>
<reference evidence="19 20" key="1">
    <citation type="journal article" date="2013" name="Antonie Van Leeuwenhoek">
        <title>Echinimonas agarilytica gen. nov., sp. nov., a new gammaproteobacterium isolated from the sea urchin Strongylocentrotus intermedius.</title>
        <authorList>
            <person name="Nedashkovskaya O.I."/>
            <person name="Stenkova A.M."/>
            <person name="Zhukova N.V."/>
            <person name="Van Trappen S."/>
            <person name="Lee J.S."/>
            <person name="Kim S.B."/>
        </authorList>
    </citation>
    <scope>NUCLEOTIDE SEQUENCE [LARGE SCALE GENOMIC DNA]</scope>
    <source>
        <strain evidence="19 20">KMM 6351</strain>
    </source>
</reference>
<dbReference type="GO" id="GO:0009279">
    <property type="term" value="C:cell outer membrane"/>
    <property type="evidence" value="ECO:0007669"/>
    <property type="project" value="UniProtKB-SubCell"/>
</dbReference>
<keyword evidence="8" id="KW-0408">Iron</keyword>
<name>A0AA41W8K8_9GAMM</name>
<dbReference type="InterPro" id="IPR036942">
    <property type="entry name" value="Beta-barrel_TonB_sf"/>
</dbReference>
<keyword evidence="3 14" id="KW-0813">Transport</keyword>
<evidence type="ECO:0000259" key="18">
    <source>
        <dbReference type="Pfam" id="PF07715"/>
    </source>
</evidence>
<dbReference type="GO" id="GO:0015344">
    <property type="term" value="F:siderophore uptake transmembrane transporter activity"/>
    <property type="evidence" value="ECO:0007669"/>
    <property type="project" value="TreeGrafter"/>
</dbReference>
<evidence type="ECO:0000256" key="1">
    <source>
        <dbReference type="ARBA" id="ARBA00004571"/>
    </source>
</evidence>
<evidence type="ECO:0000256" key="10">
    <source>
        <dbReference type="ARBA" id="ARBA00023077"/>
    </source>
</evidence>
<evidence type="ECO:0000256" key="2">
    <source>
        <dbReference type="ARBA" id="ARBA00009810"/>
    </source>
</evidence>
<evidence type="ECO:0000256" key="7">
    <source>
        <dbReference type="ARBA" id="ARBA00022729"/>
    </source>
</evidence>
<comment type="similarity">
    <text evidence="2 14 15">Belongs to the TonB-dependent receptor family.</text>
</comment>
<dbReference type="InterPro" id="IPR037066">
    <property type="entry name" value="Plug_dom_sf"/>
</dbReference>
<organism evidence="19 20">
    <name type="scientific">Echinimonas agarilytica</name>
    <dbReference type="NCBI Taxonomy" id="1215918"/>
    <lineage>
        <taxon>Bacteria</taxon>
        <taxon>Pseudomonadati</taxon>
        <taxon>Pseudomonadota</taxon>
        <taxon>Gammaproteobacteria</taxon>
        <taxon>Alteromonadales</taxon>
        <taxon>Echinimonadaceae</taxon>
        <taxon>Echinimonas</taxon>
    </lineage>
</organism>
<protein>
    <submittedName>
        <fullName evidence="19">TonB-dependent siderophore receptor</fullName>
    </submittedName>
</protein>
<evidence type="ECO:0000256" key="11">
    <source>
        <dbReference type="ARBA" id="ARBA00023136"/>
    </source>
</evidence>
<feature type="chain" id="PRO_5041390453" evidence="16">
    <location>
        <begin position="24"/>
        <end position="722"/>
    </location>
</feature>
<dbReference type="SUPFAM" id="SSF56935">
    <property type="entry name" value="Porins"/>
    <property type="match status" value="1"/>
</dbReference>
<comment type="caution">
    <text evidence="19">The sequence shown here is derived from an EMBL/GenBank/DDBJ whole genome shotgun (WGS) entry which is preliminary data.</text>
</comment>
<dbReference type="CDD" id="cd01347">
    <property type="entry name" value="ligand_gated_channel"/>
    <property type="match status" value="1"/>
</dbReference>
<evidence type="ECO:0000256" key="3">
    <source>
        <dbReference type="ARBA" id="ARBA00022448"/>
    </source>
</evidence>
<evidence type="ECO:0000256" key="5">
    <source>
        <dbReference type="ARBA" id="ARBA00022496"/>
    </source>
</evidence>
<evidence type="ECO:0000256" key="12">
    <source>
        <dbReference type="ARBA" id="ARBA00023170"/>
    </source>
</evidence>
<dbReference type="Gene3D" id="2.40.170.20">
    <property type="entry name" value="TonB-dependent receptor, beta-barrel domain"/>
    <property type="match status" value="1"/>
</dbReference>
<evidence type="ECO:0000259" key="17">
    <source>
        <dbReference type="Pfam" id="PF00593"/>
    </source>
</evidence>
<gene>
    <name evidence="19" type="ORF">NAF29_16665</name>
</gene>
<feature type="signal peptide" evidence="16">
    <location>
        <begin position="1"/>
        <end position="23"/>
    </location>
</feature>
<dbReference type="GO" id="GO:0038023">
    <property type="term" value="F:signaling receptor activity"/>
    <property type="evidence" value="ECO:0007669"/>
    <property type="project" value="InterPro"/>
</dbReference>
<keyword evidence="9" id="KW-0406">Ion transport</keyword>
<dbReference type="EMBL" id="JAMQGP010000010">
    <property type="protein sequence ID" value="MCM2681282.1"/>
    <property type="molecule type" value="Genomic_DNA"/>
</dbReference>
<evidence type="ECO:0000256" key="9">
    <source>
        <dbReference type="ARBA" id="ARBA00023065"/>
    </source>
</evidence>
<dbReference type="Proteomes" id="UP001165393">
    <property type="component" value="Unassembled WGS sequence"/>
</dbReference>
<dbReference type="InterPro" id="IPR012910">
    <property type="entry name" value="Plug_dom"/>
</dbReference>
<dbReference type="InterPro" id="IPR010105">
    <property type="entry name" value="TonB_sidphr_rcpt"/>
</dbReference>
<sequence length="722" mass="79411">MNQLTPLAVAMSSAIFCSYSVVAQELEANSDTKEVSESDVEVVRVIGKLSKYSAVKTDTPIVETARSISIETEQDLVDKGALRLDDAYTYSAGVTGQTYGFATRGDWVKVRGLDVPQYQDSLQSLFGNYNNTRPDIYTLEQVEILKGPASVLYGKGSPGGLVNSVSKRPEQESAHEVVAEVGSQSRKQLMLDSTGALDSDGEWLYRMIAVYRDTETQVDHVDDNTYVLAPSLTWRPTDETELSLLVNYTNTESDTAAQFLPISGTLTAAPNGKYIDASTYTGDPEYNQYDADALSVTLTASHDINDNWLASVNARYTDGSADYQQAWTSFSVSADRYIRNADGSLYKDGMVPRTFYRNDATSEQAAIDARLTGTVDLGAWQHNILAGTQYQDVTTGSAGYYLWAVGYDAATGGPDSTFGDAFWINLFDPQYGNIPSTDLLDTFYTKSQDTTSKDFGFYITDQINYEQWVFTLGMRYDDTETETGSDSQSDDAVSFSAGALYAFDMGLSPYVSFAESFDPVIGNNGDLTNPKALEPMEGEQWEAGVKYEPNGFPGLFTLAYFDIEQTNLSDPATNPGGPLEQQNGKATITGFEFEGIAELGDFTVELNASRLDTESAEGFQLASVPEHQASSWIGYRPSLFMRGFKSGVGVRYVGESYGGADLIRTNSYTVYDMMLGYEIEDWNVALNVRNLFDKEYQATCLYRGDCFPGSERTIVARVGYEF</sequence>
<accession>A0AA41W8K8</accession>
<dbReference type="Gene3D" id="2.170.130.10">
    <property type="entry name" value="TonB-dependent receptor, plug domain"/>
    <property type="match status" value="1"/>
</dbReference>
<feature type="domain" description="TonB-dependent receptor-like beta-barrel" evidence="17">
    <location>
        <begin position="234"/>
        <end position="691"/>
    </location>
</feature>
<keyword evidence="20" id="KW-1185">Reference proteome</keyword>
<keyword evidence="10 15" id="KW-0798">TonB box</keyword>
<evidence type="ECO:0000313" key="20">
    <source>
        <dbReference type="Proteomes" id="UP001165393"/>
    </source>
</evidence>
<dbReference type="InterPro" id="IPR000531">
    <property type="entry name" value="Beta-barrel_TonB"/>
</dbReference>
<comment type="subcellular location">
    <subcellularLocation>
        <location evidence="1 14">Cell outer membrane</location>
        <topology evidence="1 14">Multi-pass membrane protein</topology>
    </subcellularLocation>
</comment>
<dbReference type="PROSITE" id="PS52016">
    <property type="entry name" value="TONB_DEPENDENT_REC_3"/>
    <property type="match status" value="1"/>
</dbReference>
<evidence type="ECO:0000256" key="14">
    <source>
        <dbReference type="PROSITE-ProRule" id="PRU01360"/>
    </source>
</evidence>
<evidence type="ECO:0000256" key="13">
    <source>
        <dbReference type="ARBA" id="ARBA00023237"/>
    </source>
</evidence>
<evidence type="ECO:0000256" key="4">
    <source>
        <dbReference type="ARBA" id="ARBA00022452"/>
    </source>
</evidence>
<evidence type="ECO:0000313" key="19">
    <source>
        <dbReference type="EMBL" id="MCM2681282.1"/>
    </source>
</evidence>
<evidence type="ECO:0000256" key="16">
    <source>
        <dbReference type="SAM" id="SignalP"/>
    </source>
</evidence>
<keyword evidence="11 14" id="KW-0472">Membrane</keyword>